<evidence type="ECO:0000313" key="3">
    <source>
        <dbReference type="EMBL" id="CAL1158952.1"/>
    </source>
</evidence>
<dbReference type="Proteomes" id="UP001152797">
    <property type="component" value="Unassembled WGS sequence"/>
</dbReference>
<proteinExistence type="predicted"/>
<name>A0A9P1GAB8_9DINO</name>
<comment type="caution">
    <text evidence="2">The sequence shown here is derived from an EMBL/GenBank/DDBJ whole genome shotgun (WGS) entry which is preliminary data.</text>
</comment>
<protein>
    <submittedName>
        <fullName evidence="2">Uncharacterized protein</fullName>
    </submittedName>
</protein>
<evidence type="ECO:0000313" key="4">
    <source>
        <dbReference type="Proteomes" id="UP001152797"/>
    </source>
</evidence>
<dbReference type="EMBL" id="CAMXCT030003652">
    <property type="protein sequence ID" value="CAL4792889.1"/>
    <property type="molecule type" value="Genomic_DNA"/>
</dbReference>
<gene>
    <name evidence="2" type="ORF">C1SCF055_LOCUS31287</name>
</gene>
<dbReference type="AlphaFoldDB" id="A0A9P1GAB8"/>
<feature type="region of interest" description="Disordered" evidence="1">
    <location>
        <begin position="1"/>
        <end position="60"/>
    </location>
</feature>
<feature type="compositionally biased region" description="Low complexity" evidence="1">
    <location>
        <begin position="19"/>
        <end position="31"/>
    </location>
</feature>
<dbReference type="EMBL" id="CAMXCT010003652">
    <property type="protein sequence ID" value="CAI4005577.1"/>
    <property type="molecule type" value="Genomic_DNA"/>
</dbReference>
<evidence type="ECO:0000256" key="1">
    <source>
        <dbReference type="SAM" id="MobiDB-lite"/>
    </source>
</evidence>
<sequence length="103" mass="10869">MCGHSGFPSDSDGESVAETTADTTDDGANAASPEKRLEEAVVPHSAADRSTSGVAEANRFQKDDQLVAGAKTQSVKRALPEGSCQLEGQRDAMKRLKSSFQLE</sequence>
<reference evidence="2" key="1">
    <citation type="submission" date="2022-10" db="EMBL/GenBank/DDBJ databases">
        <authorList>
            <person name="Chen Y."/>
            <person name="Dougan E. K."/>
            <person name="Chan C."/>
            <person name="Rhodes N."/>
            <person name="Thang M."/>
        </authorList>
    </citation>
    <scope>NUCLEOTIDE SEQUENCE</scope>
</reference>
<evidence type="ECO:0000313" key="2">
    <source>
        <dbReference type="EMBL" id="CAI4005577.1"/>
    </source>
</evidence>
<reference evidence="3" key="2">
    <citation type="submission" date="2024-04" db="EMBL/GenBank/DDBJ databases">
        <authorList>
            <person name="Chen Y."/>
            <person name="Shah S."/>
            <person name="Dougan E. K."/>
            <person name="Thang M."/>
            <person name="Chan C."/>
        </authorList>
    </citation>
    <scope>NUCLEOTIDE SEQUENCE [LARGE SCALE GENOMIC DNA]</scope>
</reference>
<keyword evidence="4" id="KW-1185">Reference proteome</keyword>
<dbReference type="EMBL" id="CAMXCT020003652">
    <property type="protein sequence ID" value="CAL1158952.1"/>
    <property type="molecule type" value="Genomic_DNA"/>
</dbReference>
<accession>A0A9P1GAB8</accession>
<organism evidence="2">
    <name type="scientific">Cladocopium goreaui</name>
    <dbReference type="NCBI Taxonomy" id="2562237"/>
    <lineage>
        <taxon>Eukaryota</taxon>
        <taxon>Sar</taxon>
        <taxon>Alveolata</taxon>
        <taxon>Dinophyceae</taxon>
        <taxon>Suessiales</taxon>
        <taxon>Symbiodiniaceae</taxon>
        <taxon>Cladocopium</taxon>
    </lineage>
</organism>